<evidence type="ECO:0000259" key="1">
    <source>
        <dbReference type="Pfam" id="PF07484"/>
    </source>
</evidence>
<dbReference type="InterPro" id="IPR022225">
    <property type="entry name" value="Phage_tail_fibre_N"/>
</dbReference>
<feature type="domain" description="Phage tail fibre protein N-terminal" evidence="2">
    <location>
        <begin position="8"/>
        <end position="152"/>
    </location>
</feature>
<dbReference type="SUPFAM" id="SSF88874">
    <property type="entry name" value="Receptor-binding domain of short tail fibre protein gp12"/>
    <property type="match status" value="1"/>
</dbReference>
<evidence type="ECO:0000259" key="2">
    <source>
        <dbReference type="Pfam" id="PF12571"/>
    </source>
</evidence>
<gene>
    <name evidence="3" type="ORF">HX876_31865</name>
</gene>
<dbReference type="Gene3D" id="3.90.1340.10">
    <property type="entry name" value="Phage tail collar domain"/>
    <property type="match status" value="1"/>
</dbReference>
<proteinExistence type="predicted"/>
<reference evidence="3 4" key="1">
    <citation type="submission" date="2020-04" db="EMBL/GenBank/DDBJ databases">
        <title>Molecular characterization of pseudomonads from Agaricus bisporus reveal novel blotch 2 pathogens in Western Europe.</title>
        <authorList>
            <person name="Taparia T."/>
            <person name="Krijger M."/>
            <person name="Haynes E."/>
            <person name="Elpinstone J.G."/>
            <person name="Noble R."/>
            <person name="Van Der Wolf J."/>
        </authorList>
    </citation>
    <scope>NUCLEOTIDE SEQUENCE [LARGE SCALE GENOMIC DNA]</scope>
    <source>
        <strain evidence="3 4">IPO3737</strain>
    </source>
</reference>
<dbReference type="RefSeq" id="WP_177062521.1">
    <property type="nucleotide sequence ID" value="NZ_JACAPS010000047.1"/>
</dbReference>
<dbReference type="InterPro" id="IPR051934">
    <property type="entry name" value="Phage_Tail_Fiber_Structural"/>
</dbReference>
<protein>
    <submittedName>
        <fullName evidence="3">Phage tail protein</fullName>
    </submittedName>
</protein>
<dbReference type="Pfam" id="PF12571">
    <property type="entry name" value="Phage_tail_fib"/>
    <property type="match status" value="1"/>
</dbReference>
<dbReference type="PANTHER" id="PTHR35191">
    <property type="entry name" value="PROPHAGE SIDE TAIL FIBER PROTEIN HOMOLOG STFQ-RELATED"/>
    <property type="match status" value="1"/>
</dbReference>
<dbReference type="AlphaFoldDB" id="A0A7Y7YIA9"/>
<dbReference type="InterPro" id="IPR011083">
    <property type="entry name" value="Phage_tail_collar_dom"/>
</dbReference>
<sequence>MVNQNSIFGGMLTNVGAAKKTNCDALGVPWQPSHMLIGDANGADPVPSPEQTKLINQVYRAPLNQLYVSPTDANVLVAELVLPPNVGGWWIRELALEDVDGVFSAVANCAPSYKPLLVQGSGRNQVVRMHIVTSNTANIQLKIDPAVVLATREYVETSIIAALNKQDFKHSVQVATTAPIALSGLQTVDGVALSAGARVLVKDQAAGKDNGIYLVASGAWPRAADADTSIEVTPGLFVHVEQGAAGGDSIWQLITDAPITLGTTPLAFEMIAGRTGITAGTYTKLSVDKNGRVIAGTNPTTLAGYGVTDAYSKAEVDSKVAQASSLPVGALIAFPRDAVPPGFLELDGSVQSSATYPDLAAYLGTSFNKGDEGAGNFRLPESRGEFLRGWDHGRGVDAGRLLGSTQLDQLQGFSFPSAQANGSGGVTFDTWLNGSVIASRAPIVTDGVNGTPRVGSETRPRSLSVMWCIKAWNAPVNQGSIDISELAASIAVATPKHYMAGFGMSINAAAPSTTIDVAAGHARVTGNPVTLNATMSGVLQSAGGWVAGSGVNKLDAGARAANTWYHVFVIRKLVGGTGDLLFSTSLAAPFVPTGFEVIRRLWSIKTDSAGSIIPFINVGRRIIWVSPIKDAIGTIPNGSSSATLTLSVPPGVRTMARVDGGFTGGATTMYFRPTDGAAQSISFVTANTAAALVAWGVGPSMNTSDVDFGAFSIEVLTDSASSVVMQLNNGGAGFYSIMSLGYTEL</sequence>
<dbReference type="EMBL" id="JACAQD010000050">
    <property type="protein sequence ID" value="NWC36956.1"/>
    <property type="molecule type" value="Genomic_DNA"/>
</dbReference>
<evidence type="ECO:0000313" key="3">
    <source>
        <dbReference type="EMBL" id="NWC36956.1"/>
    </source>
</evidence>
<evidence type="ECO:0000313" key="4">
    <source>
        <dbReference type="Proteomes" id="UP000520592"/>
    </source>
</evidence>
<organism evidence="3 4">
    <name type="scientific">Pseudomonas gingeri</name>
    <dbReference type="NCBI Taxonomy" id="117681"/>
    <lineage>
        <taxon>Bacteria</taxon>
        <taxon>Pseudomonadati</taxon>
        <taxon>Pseudomonadota</taxon>
        <taxon>Gammaproteobacteria</taxon>
        <taxon>Pseudomonadales</taxon>
        <taxon>Pseudomonadaceae</taxon>
        <taxon>Pseudomonas</taxon>
    </lineage>
</organism>
<accession>A0A7Y7YIA9</accession>
<name>A0A7Y7YIA9_9PSED</name>
<dbReference type="InterPro" id="IPR037053">
    <property type="entry name" value="Phage_tail_collar_dom_sf"/>
</dbReference>
<dbReference type="Pfam" id="PF07484">
    <property type="entry name" value="Collar"/>
    <property type="match status" value="1"/>
</dbReference>
<feature type="domain" description="Phage tail collar" evidence="1">
    <location>
        <begin position="329"/>
        <end position="387"/>
    </location>
</feature>
<dbReference type="PANTHER" id="PTHR35191:SF1">
    <property type="entry name" value="PROPHAGE SIDE TAIL FIBER PROTEIN HOMOLOG STFQ-RELATED"/>
    <property type="match status" value="1"/>
</dbReference>
<dbReference type="Proteomes" id="UP000520592">
    <property type="component" value="Unassembled WGS sequence"/>
</dbReference>
<comment type="caution">
    <text evidence="3">The sequence shown here is derived from an EMBL/GenBank/DDBJ whole genome shotgun (WGS) entry which is preliminary data.</text>
</comment>